<gene>
    <name evidence="2" type="ORF">BS47DRAFT_1362851</name>
</gene>
<protein>
    <submittedName>
        <fullName evidence="2">Uncharacterized protein</fullName>
    </submittedName>
</protein>
<organism evidence="2 3">
    <name type="scientific">Hydnum rufescens UP504</name>
    <dbReference type="NCBI Taxonomy" id="1448309"/>
    <lineage>
        <taxon>Eukaryota</taxon>
        <taxon>Fungi</taxon>
        <taxon>Dikarya</taxon>
        <taxon>Basidiomycota</taxon>
        <taxon>Agaricomycotina</taxon>
        <taxon>Agaricomycetes</taxon>
        <taxon>Cantharellales</taxon>
        <taxon>Hydnaceae</taxon>
        <taxon>Hydnum</taxon>
    </lineage>
</organism>
<name>A0A9P6DS80_9AGAM</name>
<reference evidence="2" key="1">
    <citation type="journal article" date="2020" name="Nat. Commun.">
        <title>Large-scale genome sequencing of mycorrhizal fungi provides insights into the early evolution of symbiotic traits.</title>
        <authorList>
            <person name="Miyauchi S."/>
            <person name="Kiss E."/>
            <person name="Kuo A."/>
            <person name="Drula E."/>
            <person name="Kohler A."/>
            <person name="Sanchez-Garcia M."/>
            <person name="Morin E."/>
            <person name="Andreopoulos B."/>
            <person name="Barry K.W."/>
            <person name="Bonito G."/>
            <person name="Buee M."/>
            <person name="Carver A."/>
            <person name="Chen C."/>
            <person name="Cichocki N."/>
            <person name="Clum A."/>
            <person name="Culley D."/>
            <person name="Crous P.W."/>
            <person name="Fauchery L."/>
            <person name="Girlanda M."/>
            <person name="Hayes R.D."/>
            <person name="Keri Z."/>
            <person name="LaButti K."/>
            <person name="Lipzen A."/>
            <person name="Lombard V."/>
            <person name="Magnuson J."/>
            <person name="Maillard F."/>
            <person name="Murat C."/>
            <person name="Nolan M."/>
            <person name="Ohm R.A."/>
            <person name="Pangilinan J."/>
            <person name="Pereira M.F."/>
            <person name="Perotto S."/>
            <person name="Peter M."/>
            <person name="Pfister S."/>
            <person name="Riley R."/>
            <person name="Sitrit Y."/>
            <person name="Stielow J.B."/>
            <person name="Szollosi G."/>
            <person name="Zifcakova L."/>
            <person name="Stursova M."/>
            <person name="Spatafora J.W."/>
            <person name="Tedersoo L."/>
            <person name="Vaario L.M."/>
            <person name="Yamada A."/>
            <person name="Yan M."/>
            <person name="Wang P."/>
            <person name="Xu J."/>
            <person name="Bruns T."/>
            <person name="Baldrian P."/>
            <person name="Vilgalys R."/>
            <person name="Dunand C."/>
            <person name="Henrissat B."/>
            <person name="Grigoriev I.V."/>
            <person name="Hibbett D."/>
            <person name="Nagy L.G."/>
            <person name="Martin F.M."/>
        </authorList>
    </citation>
    <scope>NUCLEOTIDE SEQUENCE</scope>
    <source>
        <strain evidence="2">UP504</strain>
    </source>
</reference>
<proteinExistence type="predicted"/>
<evidence type="ECO:0000256" key="1">
    <source>
        <dbReference type="SAM" id="MobiDB-lite"/>
    </source>
</evidence>
<evidence type="ECO:0000313" key="3">
    <source>
        <dbReference type="Proteomes" id="UP000886523"/>
    </source>
</evidence>
<dbReference type="AlphaFoldDB" id="A0A9P6DS80"/>
<keyword evidence="3" id="KW-1185">Reference proteome</keyword>
<sequence>MNSKMGKECIETLEPCLRPPAEDAVVPSGALHHPCEGQELGSGSGTPSMVQDPPAEDAMMHSGVSCRPREDPELVGSTLPTLLLTWELSEASVEHLTEPSRGQAQDSCQIPSTIHWRNILTFAPSLSPQGRYQLTSSLIYHGRIFVTNLGA</sequence>
<feature type="region of interest" description="Disordered" evidence="1">
    <location>
        <begin position="24"/>
        <end position="73"/>
    </location>
</feature>
<accession>A0A9P6DS80</accession>
<evidence type="ECO:0000313" key="2">
    <source>
        <dbReference type="EMBL" id="KAF9512961.1"/>
    </source>
</evidence>
<dbReference type="Proteomes" id="UP000886523">
    <property type="component" value="Unassembled WGS sequence"/>
</dbReference>
<comment type="caution">
    <text evidence="2">The sequence shown here is derived from an EMBL/GenBank/DDBJ whole genome shotgun (WGS) entry which is preliminary data.</text>
</comment>
<dbReference type="EMBL" id="MU128980">
    <property type="protein sequence ID" value="KAF9512961.1"/>
    <property type="molecule type" value="Genomic_DNA"/>
</dbReference>